<dbReference type="InterPro" id="IPR036890">
    <property type="entry name" value="HATPase_C_sf"/>
</dbReference>
<evidence type="ECO:0000256" key="1">
    <source>
        <dbReference type="ARBA" id="ARBA00022527"/>
    </source>
</evidence>
<keyword evidence="1" id="KW-0808">Transferase</keyword>
<keyword evidence="1" id="KW-0418">Kinase</keyword>
<name>A0A7K3S2V6_9ACTN</name>
<dbReference type="EMBL" id="JAAGMP010001186">
    <property type="protein sequence ID" value="NEC21827.1"/>
    <property type="molecule type" value="Genomic_DNA"/>
</dbReference>
<comment type="caution">
    <text evidence="4">The sequence shown here is derived from an EMBL/GenBank/DDBJ whole genome shotgun (WGS) entry which is preliminary data.</text>
</comment>
<dbReference type="GO" id="GO:0005524">
    <property type="term" value="F:ATP binding"/>
    <property type="evidence" value="ECO:0007669"/>
    <property type="project" value="UniProtKB-KW"/>
</dbReference>
<evidence type="ECO:0000313" key="4">
    <source>
        <dbReference type="EMBL" id="NEC21827.1"/>
    </source>
</evidence>
<proteinExistence type="predicted"/>
<reference evidence="4 5" key="1">
    <citation type="submission" date="2020-01" db="EMBL/GenBank/DDBJ databases">
        <title>Insect and environment-associated Actinomycetes.</title>
        <authorList>
            <person name="Currrie C."/>
            <person name="Chevrette M."/>
            <person name="Carlson C."/>
            <person name="Stubbendieck R."/>
            <person name="Wendt-Pienkowski E."/>
        </authorList>
    </citation>
    <scope>NUCLEOTIDE SEQUENCE [LARGE SCALE GENOMIC DNA]</scope>
    <source>
        <strain evidence="4 5">SID7590</strain>
    </source>
</reference>
<evidence type="ECO:0000256" key="2">
    <source>
        <dbReference type="SAM" id="MobiDB-lite"/>
    </source>
</evidence>
<gene>
    <name evidence="4" type="ORF">G3I50_26810</name>
</gene>
<dbReference type="InterPro" id="IPR050267">
    <property type="entry name" value="Anti-sigma-factor_SerPK"/>
</dbReference>
<dbReference type="GO" id="GO:0004674">
    <property type="term" value="F:protein serine/threonine kinase activity"/>
    <property type="evidence" value="ECO:0007669"/>
    <property type="project" value="UniProtKB-KW"/>
</dbReference>
<sequence>MTKTTDRADRQPCADVRPLRGQPYQQELTPDPKRLGAIRRIFAAHIRCWGWPEVIDEAVMCVTEMLANVHHHAGGDCELLLEPTPYGVRITVSDSSSQLPEVRMPKWDSGSGRGMWLLSTTAHDWGAEATPTGKDVWVELRPSTEEAAA</sequence>
<protein>
    <submittedName>
        <fullName evidence="4">ATP-binding protein</fullName>
    </submittedName>
</protein>
<feature type="domain" description="Histidine kinase/HSP90-like ATPase" evidence="3">
    <location>
        <begin position="29"/>
        <end position="138"/>
    </location>
</feature>
<dbReference type="InterPro" id="IPR003594">
    <property type="entry name" value="HATPase_dom"/>
</dbReference>
<dbReference type="Proteomes" id="UP000469670">
    <property type="component" value="Unassembled WGS sequence"/>
</dbReference>
<keyword evidence="1" id="KW-0723">Serine/threonine-protein kinase</keyword>
<dbReference type="Pfam" id="PF13581">
    <property type="entry name" value="HATPase_c_2"/>
    <property type="match status" value="1"/>
</dbReference>
<dbReference type="CDD" id="cd16936">
    <property type="entry name" value="HATPase_RsbW-like"/>
    <property type="match status" value="1"/>
</dbReference>
<dbReference type="PANTHER" id="PTHR35526">
    <property type="entry name" value="ANTI-SIGMA-F FACTOR RSBW-RELATED"/>
    <property type="match status" value="1"/>
</dbReference>
<dbReference type="SUPFAM" id="SSF55874">
    <property type="entry name" value="ATPase domain of HSP90 chaperone/DNA topoisomerase II/histidine kinase"/>
    <property type="match status" value="1"/>
</dbReference>
<dbReference type="AlphaFoldDB" id="A0A7K3S2V6"/>
<evidence type="ECO:0000313" key="5">
    <source>
        <dbReference type="Proteomes" id="UP000469670"/>
    </source>
</evidence>
<keyword evidence="4" id="KW-0067">ATP-binding</keyword>
<dbReference type="RefSeq" id="WP_164206160.1">
    <property type="nucleotide sequence ID" value="NZ_JAAGMP010001186.1"/>
</dbReference>
<dbReference type="PANTHER" id="PTHR35526:SF3">
    <property type="entry name" value="ANTI-SIGMA-F FACTOR RSBW"/>
    <property type="match status" value="1"/>
</dbReference>
<dbReference type="Gene3D" id="3.30.565.10">
    <property type="entry name" value="Histidine kinase-like ATPase, C-terminal domain"/>
    <property type="match status" value="1"/>
</dbReference>
<accession>A0A7K3S2V6</accession>
<keyword evidence="4" id="KW-0547">Nucleotide-binding</keyword>
<evidence type="ECO:0000259" key="3">
    <source>
        <dbReference type="Pfam" id="PF13581"/>
    </source>
</evidence>
<organism evidence="4 5">
    <name type="scientific">Streptomyces parvus</name>
    <dbReference type="NCBI Taxonomy" id="66428"/>
    <lineage>
        <taxon>Bacteria</taxon>
        <taxon>Bacillati</taxon>
        <taxon>Actinomycetota</taxon>
        <taxon>Actinomycetes</taxon>
        <taxon>Kitasatosporales</taxon>
        <taxon>Streptomycetaceae</taxon>
        <taxon>Streptomyces</taxon>
    </lineage>
</organism>
<feature type="region of interest" description="Disordered" evidence="2">
    <location>
        <begin position="1"/>
        <end position="30"/>
    </location>
</feature>
<feature type="compositionally biased region" description="Basic and acidic residues" evidence="2">
    <location>
        <begin position="1"/>
        <end position="12"/>
    </location>
</feature>